<evidence type="ECO:0000259" key="7">
    <source>
        <dbReference type="Pfam" id="PF02823"/>
    </source>
</evidence>
<dbReference type="EMBL" id="MHTT01000010">
    <property type="protein sequence ID" value="OHA65834.1"/>
    <property type="molecule type" value="Genomic_DNA"/>
</dbReference>
<dbReference type="GO" id="GO:0012505">
    <property type="term" value="C:endomembrane system"/>
    <property type="evidence" value="ECO:0007669"/>
    <property type="project" value="UniProtKB-SubCell"/>
</dbReference>
<dbReference type="AlphaFoldDB" id="A0A1G2QYW7"/>
<dbReference type="GO" id="GO:0045259">
    <property type="term" value="C:proton-transporting ATP synthase complex"/>
    <property type="evidence" value="ECO:0007669"/>
    <property type="project" value="UniProtKB-KW"/>
</dbReference>
<keyword evidence="6" id="KW-0139">CF(1)</keyword>
<reference evidence="8 9" key="1">
    <citation type="journal article" date="2016" name="Nat. Commun.">
        <title>Thousands of microbial genomes shed light on interconnected biogeochemical processes in an aquifer system.</title>
        <authorList>
            <person name="Anantharaman K."/>
            <person name="Brown C.T."/>
            <person name="Hug L.A."/>
            <person name="Sharon I."/>
            <person name="Castelle C.J."/>
            <person name="Probst A.J."/>
            <person name="Thomas B.C."/>
            <person name="Singh A."/>
            <person name="Wilkins M.J."/>
            <person name="Karaoz U."/>
            <person name="Brodie E.L."/>
            <person name="Williams K.H."/>
            <person name="Hubbard S.S."/>
            <person name="Banfield J.F."/>
        </authorList>
    </citation>
    <scope>NUCLEOTIDE SEQUENCE [LARGE SCALE GENOMIC DNA]</scope>
</reference>
<evidence type="ECO:0000256" key="6">
    <source>
        <dbReference type="ARBA" id="ARBA00023196"/>
    </source>
</evidence>
<comment type="subcellular location">
    <subcellularLocation>
        <location evidence="1">Endomembrane system</location>
        <topology evidence="1">Peripheral membrane protein</topology>
    </subcellularLocation>
</comment>
<keyword evidence="6" id="KW-0066">ATP synthesis</keyword>
<dbReference type="STRING" id="1802448.A2672_02605"/>
<keyword evidence="3" id="KW-0813">Transport</keyword>
<evidence type="ECO:0000256" key="1">
    <source>
        <dbReference type="ARBA" id="ARBA00004184"/>
    </source>
</evidence>
<keyword evidence="5" id="KW-0472">Membrane</keyword>
<evidence type="ECO:0000256" key="4">
    <source>
        <dbReference type="ARBA" id="ARBA00023065"/>
    </source>
</evidence>
<keyword evidence="4" id="KW-0406">Ion transport</keyword>
<evidence type="ECO:0000256" key="5">
    <source>
        <dbReference type="ARBA" id="ARBA00023136"/>
    </source>
</evidence>
<dbReference type="InterPro" id="IPR036771">
    <property type="entry name" value="ATPsynth_dsu/esu_N"/>
</dbReference>
<dbReference type="Proteomes" id="UP000178065">
    <property type="component" value="Unassembled WGS sequence"/>
</dbReference>
<evidence type="ECO:0000313" key="8">
    <source>
        <dbReference type="EMBL" id="OHA65834.1"/>
    </source>
</evidence>
<dbReference type="SUPFAM" id="SSF51344">
    <property type="entry name" value="Epsilon subunit of F1F0-ATP synthase N-terminal domain"/>
    <property type="match status" value="1"/>
</dbReference>
<evidence type="ECO:0000313" key="9">
    <source>
        <dbReference type="Proteomes" id="UP000178065"/>
    </source>
</evidence>
<comment type="similarity">
    <text evidence="2">Belongs to the ATPase epsilon chain family.</text>
</comment>
<accession>A0A1G2QYW7</accession>
<protein>
    <recommendedName>
        <fullName evidence="7">ATP synthase F1 complex delta/epsilon subunit N-terminal domain-containing protein</fullName>
    </recommendedName>
</protein>
<proteinExistence type="inferred from homology"/>
<evidence type="ECO:0000256" key="2">
    <source>
        <dbReference type="ARBA" id="ARBA00005712"/>
    </source>
</evidence>
<feature type="domain" description="ATP synthase F1 complex delta/epsilon subunit N-terminal" evidence="7">
    <location>
        <begin position="7"/>
        <end position="80"/>
    </location>
</feature>
<evidence type="ECO:0000256" key="3">
    <source>
        <dbReference type="ARBA" id="ARBA00022448"/>
    </source>
</evidence>
<sequence length="81" mass="8714">MTFPLLVFAIDREIFAGNAKSLTVPGKDGELQILAGHTPLISQLREGDVIIRGEDGKETKLPIAGGVVEVKDKEVVVLVNF</sequence>
<gene>
    <name evidence="8" type="ORF">A2672_02605</name>
</gene>
<name>A0A1G2QYW7_9BACT</name>
<dbReference type="InterPro" id="IPR020546">
    <property type="entry name" value="ATP_synth_F1_dsu/esu_N"/>
</dbReference>
<dbReference type="Pfam" id="PF02823">
    <property type="entry name" value="ATP-synt_DE_N"/>
    <property type="match status" value="1"/>
</dbReference>
<dbReference type="InterPro" id="IPR001469">
    <property type="entry name" value="ATP_synth_F1_dsu/esu"/>
</dbReference>
<dbReference type="GO" id="GO:0046933">
    <property type="term" value="F:proton-transporting ATP synthase activity, rotational mechanism"/>
    <property type="evidence" value="ECO:0007669"/>
    <property type="project" value="InterPro"/>
</dbReference>
<dbReference type="CDD" id="cd12152">
    <property type="entry name" value="F1-ATPase_delta"/>
    <property type="match status" value="1"/>
</dbReference>
<comment type="caution">
    <text evidence="8">The sequence shown here is derived from an EMBL/GenBank/DDBJ whole genome shotgun (WGS) entry which is preliminary data.</text>
</comment>
<organism evidence="8 9">
    <name type="scientific">Candidatus Wildermuthbacteria bacterium RIFCSPHIGHO2_01_FULL_49_22b</name>
    <dbReference type="NCBI Taxonomy" id="1802448"/>
    <lineage>
        <taxon>Bacteria</taxon>
        <taxon>Candidatus Wildermuthiibacteriota</taxon>
    </lineage>
</organism>
<dbReference type="Gene3D" id="2.60.15.10">
    <property type="entry name" value="F0F1 ATP synthase delta/epsilon subunit, N-terminal"/>
    <property type="match status" value="1"/>
</dbReference>